<dbReference type="SUPFAM" id="SSF55781">
    <property type="entry name" value="GAF domain-like"/>
    <property type="match status" value="2"/>
</dbReference>
<evidence type="ECO:0000256" key="1">
    <source>
        <dbReference type="ARBA" id="ARBA00023015"/>
    </source>
</evidence>
<evidence type="ECO:0000259" key="6">
    <source>
        <dbReference type="PROSITE" id="PS51078"/>
    </source>
</evidence>
<reference evidence="7 8" key="1">
    <citation type="submission" date="2022-10" db="EMBL/GenBank/DDBJ databases">
        <title>The complete genomes of actinobacterial strains from the NBC collection.</title>
        <authorList>
            <person name="Joergensen T.S."/>
            <person name="Alvarez Arevalo M."/>
            <person name="Sterndorff E.B."/>
            <person name="Faurdal D."/>
            <person name="Vuksanovic O."/>
            <person name="Mourched A.-S."/>
            <person name="Charusanti P."/>
            <person name="Shaw S."/>
            <person name="Blin K."/>
            <person name="Weber T."/>
        </authorList>
    </citation>
    <scope>NUCLEOTIDE SEQUENCE [LARGE SCALE GENOMIC DNA]</scope>
    <source>
        <strain evidence="7 8">NBC_00017</strain>
    </source>
</reference>
<dbReference type="PROSITE" id="PS51077">
    <property type="entry name" value="HTH_ICLR"/>
    <property type="match status" value="2"/>
</dbReference>
<keyword evidence="3" id="KW-0804">Transcription</keyword>
<dbReference type="Pfam" id="PF09339">
    <property type="entry name" value="HTH_IclR"/>
    <property type="match status" value="2"/>
</dbReference>
<accession>A0ABZ1MJR5</accession>
<feature type="compositionally biased region" description="Low complexity" evidence="4">
    <location>
        <begin position="28"/>
        <end position="51"/>
    </location>
</feature>
<dbReference type="InterPro" id="IPR014757">
    <property type="entry name" value="Tscrpt_reg_IclR_C"/>
</dbReference>
<gene>
    <name evidence="7" type="ORF">OHU35_17845</name>
</gene>
<dbReference type="PROSITE" id="PS51078">
    <property type="entry name" value="ICLR_ED"/>
    <property type="match status" value="2"/>
</dbReference>
<evidence type="ECO:0000256" key="2">
    <source>
        <dbReference type="ARBA" id="ARBA00023125"/>
    </source>
</evidence>
<organism evidence="7 8">
    <name type="scientific">Streptomyces purpurascens</name>
    <dbReference type="NCBI Taxonomy" id="1924"/>
    <lineage>
        <taxon>Bacteria</taxon>
        <taxon>Bacillati</taxon>
        <taxon>Actinomycetota</taxon>
        <taxon>Actinomycetes</taxon>
        <taxon>Kitasatosporales</taxon>
        <taxon>Streptomycetaceae</taxon>
        <taxon>Streptomyces</taxon>
    </lineage>
</organism>
<dbReference type="SMART" id="SM00346">
    <property type="entry name" value="HTH_ICLR"/>
    <property type="match status" value="2"/>
</dbReference>
<dbReference type="RefSeq" id="WP_405505931.1">
    <property type="nucleotide sequence ID" value="NZ_CP108341.1"/>
</dbReference>
<feature type="domain" description="HTH iclR-type" evidence="5">
    <location>
        <begin position="55"/>
        <end position="115"/>
    </location>
</feature>
<protein>
    <submittedName>
        <fullName evidence="7">Helix-turn-helix domain-containing protein</fullName>
    </submittedName>
</protein>
<dbReference type="InterPro" id="IPR005471">
    <property type="entry name" value="Tscrpt_reg_IclR_N"/>
</dbReference>
<dbReference type="InterPro" id="IPR036388">
    <property type="entry name" value="WH-like_DNA-bd_sf"/>
</dbReference>
<dbReference type="Proteomes" id="UP001621512">
    <property type="component" value="Chromosome"/>
</dbReference>
<feature type="domain" description="HTH iclR-type" evidence="5">
    <location>
        <begin position="345"/>
        <end position="406"/>
    </location>
</feature>
<sequence>MPAKPMNDDPEGSAPSADENGAPVKASGTPAGEATAEAGGTATPARGATAPDEAVTPLIRGIMVLRELTEADGTLSLSGLERATRLARSTVDRITATLARMGYVRVDGRDVHLSPRLMELGNAYLAALRLPALLASRADALADELDESVSLAVADRDGIRFIHQATRRRAMSLSFRIGDLLPAERTAPGPLFATEWTASDWQRWRERRTADPRDLSFTAVPPRKYGADTRDDEMFVSRTREAAANGWAVDDQLIEPGLVAVSVPVRSPHTAGDHRPPACVASVVSHTSRHTAHSLRTTLLPRLRAAVTQMEQELDRTPPPPPGTPPSNLALWTGASKQRLGRDFIESLARGLTVLTAFGEDRPELTLTEVAQATGLARATARRALITYEHLDLVTPTGDRTFALTPRVLSLGFPPLSRTTLPDIAHPHLADLTSRIHESTSLAVLSDSGEEIQYTARVATGRVLSVNITLGTRLPAYATALGRVLLSDRAVGRAEQAHTLTSVRSQGYALVDEELEEGLRSIAVPIRDRSGRVVAALNTAMHASRHSLRECVTDLLPELTTTATRIESDLHTAARFTHVPLT</sequence>
<dbReference type="EMBL" id="CP108341">
    <property type="protein sequence ID" value="WTW27805.1"/>
    <property type="molecule type" value="Genomic_DNA"/>
</dbReference>
<feature type="region of interest" description="Disordered" evidence="4">
    <location>
        <begin position="1"/>
        <end position="52"/>
    </location>
</feature>
<dbReference type="Pfam" id="PF01614">
    <property type="entry name" value="IclR_C"/>
    <property type="match status" value="1"/>
</dbReference>
<evidence type="ECO:0000259" key="5">
    <source>
        <dbReference type="PROSITE" id="PS51077"/>
    </source>
</evidence>
<name>A0ABZ1MJR5_STREF</name>
<feature type="domain" description="IclR-ED" evidence="6">
    <location>
        <begin position="407"/>
        <end position="572"/>
    </location>
</feature>
<evidence type="ECO:0000256" key="3">
    <source>
        <dbReference type="ARBA" id="ARBA00023163"/>
    </source>
</evidence>
<dbReference type="PANTHER" id="PTHR30136">
    <property type="entry name" value="HELIX-TURN-HELIX TRANSCRIPTIONAL REGULATOR, ICLR FAMILY"/>
    <property type="match status" value="1"/>
</dbReference>
<dbReference type="InterPro" id="IPR050707">
    <property type="entry name" value="HTH_MetabolicPath_Reg"/>
</dbReference>
<dbReference type="Gene3D" id="3.30.450.40">
    <property type="match status" value="3"/>
</dbReference>
<feature type="domain" description="IclR-ED" evidence="6">
    <location>
        <begin position="116"/>
        <end position="316"/>
    </location>
</feature>
<dbReference type="InterPro" id="IPR036390">
    <property type="entry name" value="WH_DNA-bd_sf"/>
</dbReference>
<keyword evidence="1" id="KW-0805">Transcription regulation</keyword>
<keyword evidence="2" id="KW-0238">DNA-binding</keyword>
<evidence type="ECO:0000313" key="7">
    <source>
        <dbReference type="EMBL" id="WTW27805.1"/>
    </source>
</evidence>
<dbReference type="PANTHER" id="PTHR30136:SF34">
    <property type="entry name" value="TRANSCRIPTIONAL REGULATOR"/>
    <property type="match status" value="1"/>
</dbReference>
<dbReference type="Gene3D" id="1.10.10.10">
    <property type="entry name" value="Winged helix-like DNA-binding domain superfamily/Winged helix DNA-binding domain"/>
    <property type="match status" value="2"/>
</dbReference>
<evidence type="ECO:0000256" key="4">
    <source>
        <dbReference type="SAM" id="MobiDB-lite"/>
    </source>
</evidence>
<dbReference type="InterPro" id="IPR029016">
    <property type="entry name" value="GAF-like_dom_sf"/>
</dbReference>
<dbReference type="SUPFAM" id="SSF46785">
    <property type="entry name" value="Winged helix' DNA-binding domain"/>
    <property type="match status" value="2"/>
</dbReference>
<proteinExistence type="predicted"/>
<keyword evidence="8" id="KW-1185">Reference proteome</keyword>
<evidence type="ECO:0000313" key="8">
    <source>
        <dbReference type="Proteomes" id="UP001621512"/>
    </source>
</evidence>